<proteinExistence type="predicted"/>
<keyword evidence="2" id="KW-0276">Fatty acid metabolism</keyword>
<organism evidence="10 11">
    <name type="scientific">Ferruginivarius sediminum</name>
    <dbReference type="NCBI Taxonomy" id="2661937"/>
    <lineage>
        <taxon>Bacteria</taxon>
        <taxon>Pseudomonadati</taxon>
        <taxon>Pseudomonadota</taxon>
        <taxon>Alphaproteobacteria</taxon>
        <taxon>Rhodospirillales</taxon>
        <taxon>Rhodospirillaceae</taxon>
        <taxon>Ferruginivarius</taxon>
    </lineage>
</organism>
<dbReference type="SUPFAM" id="SSF51735">
    <property type="entry name" value="NAD(P)-binding Rossmann-fold domains"/>
    <property type="match status" value="1"/>
</dbReference>
<evidence type="ECO:0000313" key="10">
    <source>
        <dbReference type="EMBL" id="RDD63807.1"/>
    </source>
</evidence>
<reference evidence="10 11" key="1">
    <citation type="submission" date="2018-07" db="EMBL/GenBank/DDBJ databases">
        <title>Venubactetium sediminum gen. nov., sp. nov., isolated from a marine solar saltern.</title>
        <authorList>
            <person name="Wang S."/>
        </authorList>
    </citation>
    <scope>NUCLEOTIDE SEQUENCE [LARGE SCALE GENOMIC DNA]</scope>
    <source>
        <strain evidence="10 11">WD2A32</strain>
    </source>
</reference>
<evidence type="ECO:0000256" key="3">
    <source>
        <dbReference type="ARBA" id="ARBA00022963"/>
    </source>
</evidence>
<dbReference type="InterPro" id="IPR008927">
    <property type="entry name" value="6-PGluconate_DH-like_C_sf"/>
</dbReference>
<dbReference type="AlphaFoldDB" id="A0A369TI57"/>
<dbReference type="Gene3D" id="3.40.50.720">
    <property type="entry name" value="NAD(P)-binding Rossmann-like Domain"/>
    <property type="match status" value="1"/>
</dbReference>
<keyword evidence="3" id="KW-0442">Lipid degradation</keyword>
<dbReference type="RefSeq" id="WP_114580320.1">
    <property type="nucleotide sequence ID" value="NZ_QPMH01000001.1"/>
</dbReference>
<dbReference type="Gene3D" id="3.90.226.10">
    <property type="entry name" value="2-enoyl-CoA Hydratase, Chain A, domain 1"/>
    <property type="match status" value="1"/>
</dbReference>
<dbReference type="Gene3D" id="1.10.1040.50">
    <property type="match status" value="1"/>
</dbReference>
<comment type="caution">
    <text evidence="10">The sequence shown here is derived from an EMBL/GenBank/DDBJ whole genome shotgun (WGS) entry which is preliminary data.</text>
</comment>
<evidence type="ECO:0000256" key="5">
    <source>
        <dbReference type="ARBA" id="ARBA00023027"/>
    </source>
</evidence>
<evidence type="ECO:0000256" key="1">
    <source>
        <dbReference type="ARBA" id="ARBA00005005"/>
    </source>
</evidence>
<dbReference type="Proteomes" id="UP000253941">
    <property type="component" value="Unassembled WGS sequence"/>
</dbReference>
<dbReference type="InterPro" id="IPR006108">
    <property type="entry name" value="3HC_DH_C"/>
</dbReference>
<dbReference type="InterPro" id="IPR036291">
    <property type="entry name" value="NAD(P)-bd_dom_sf"/>
</dbReference>
<dbReference type="InterPro" id="IPR001753">
    <property type="entry name" value="Enoyl-CoA_hydra/iso"/>
</dbReference>
<dbReference type="Pfam" id="PF00725">
    <property type="entry name" value="3HCDH"/>
    <property type="match status" value="2"/>
</dbReference>
<dbReference type="Pfam" id="PF02737">
    <property type="entry name" value="3HCDH_N"/>
    <property type="match status" value="1"/>
</dbReference>
<evidence type="ECO:0000256" key="4">
    <source>
        <dbReference type="ARBA" id="ARBA00023002"/>
    </source>
</evidence>
<dbReference type="UniPathway" id="UPA00659"/>
<keyword evidence="5" id="KW-0520">NAD</keyword>
<feature type="domain" description="3-hydroxyacyl-CoA dehydrogenase C-terminal" evidence="8">
    <location>
        <begin position="197"/>
        <end position="298"/>
    </location>
</feature>
<dbReference type="PANTHER" id="PTHR48075">
    <property type="entry name" value="3-HYDROXYACYL-COA DEHYDROGENASE FAMILY PROTEIN"/>
    <property type="match status" value="1"/>
</dbReference>
<accession>A0A369TI57</accession>
<dbReference type="SUPFAM" id="SSF52096">
    <property type="entry name" value="ClpP/crotonase"/>
    <property type="match status" value="1"/>
</dbReference>
<dbReference type="GO" id="GO:0006635">
    <property type="term" value="P:fatty acid beta-oxidation"/>
    <property type="evidence" value="ECO:0007669"/>
    <property type="project" value="UniProtKB-UniPathway"/>
</dbReference>
<keyword evidence="4" id="KW-0560">Oxidoreductase</keyword>
<dbReference type="GO" id="GO:0070403">
    <property type="term" value="F:NAD+ binding"/>
    <property type="evidence" value="ECO:0007669"/>
    <property type="project" value="InterPro"/>
</dbReference>
<gene>
    <name evidence="10" type="ORF">DRB17_01160</name>
</gene>
<dbReference type="GO" id="GO:0003857">
    <property type="term" value="F:(3S)-3-hydroxyacyl-CoA dehydrogenase (NAD+) activity"/>
    <property type="evidence" value="ECO:0007669"/>
    <property type="project" value="UniProtKB-EC"/>
</dbReference>
<dbReference type="CDD" id="cd06558">
    <property type="entry name" value="crotonase-like"/>
    <property type="match status" value="1"/>
</dbReference>
<comment type="catalytic activity">
    <reaction evidence="7">
        <text>a (3S)-3-hydroxyacyl-CoA + NAD(+) = a 3-oxoacyl-CoA + NADH + H(+)</text>
        <dbReference type="Rhea" id="RHEA:22432"/>
        <dbReference type="ChEBI" id="CHEBI:15378"/>
        <dbReference type="ChEBI" id="CHEBI:57318"/>
        <dbReference type="ChEBI" id="CHEBI:57540"/>
        <dbReference type="ChEBI" id="CHEBI:57945"/>
        <dbReference type="ChEBI" id="CHEBI:90726"/>
        <dbReference type="EC" id="1.1.1.35"/>
    </reaction>
</comment>
<keyword evidence="11" id="KW-1185">Reference proteome</keyword>
<name>A0A369TI57_9PROT</name>
<dbReference type="Pfam" id="PF00378">
    <property type="entry name" value="ECH_1"/>
    <property type="match status" value="1"/>
</dbReference>
<feature type="domain" description="3-hydroxyacyl-CoA dehydrogenase NAD binding" evidence="9">
    <location>
        <begin position="12"/>
        <end position="195"/>
    </location>
</feature>
<evidence type="ECO:0000256" key="2">
    <source>
        <dbReference type="ARBA" id="ARBA00022832"/>
    </source>
</evidence>
<dbReference type="InterPro" id="IPR006176">
    <property type="entry name" value="3-OHacyl-CoA_DH_NAD-bd"/>
</dbReference>
<feature type="domain" description="3-hydroxyacyl-CoA dehydrogenase C-terminal" evidence="8">
    <location>
        <begin position="353"/>
        <end position="407"/>
    </location>
</feature>
<dbReference type="InterPro" id="IPR029045">
    <property type="entry name" value="ClpP/crotonase-like_dom_sf"/>
</dbReference>
<dbReference type="PANTHER" id="PTHR48075:SF7">
    <property type="entry name" value="3-HYDROXYACYL-COA DEHYDROGENASE-RELATED"/>
    <property type="match status" value="1"/>
</dbReference>
<evidence type="ECO:0000259" key="8">
    <source>
        <dbReference type="Pfam" id="PF00725"/>
    </source>
</evidence>
<dbReference type="SUPFAM" id="SSF48179">
    <property type="entry name" value="6-phosphogluconate dehydrogenase C-terminal domain-like"/>
    <property type="match status" value="2"/>
</dbReference>
<evidence type="ECO:0000256" key="6">
    <source>
        <dbReference type="ARBA" id="ARBA00023098"/>
    </source>
</evidence>
<evidence type="ECO:0000313" key="11">
    <source>
        <dbReference type="Proteomes" id="UP000253941"/>
    </source>
</evidence>
<protein>
    <submittedName>
        <fullName evidence="10">3-hydroxyacyl-CoA dehydrogenase/enoyl-CoA hydratase family protein</fullName>
    </submittedName>
</protein>
<evidence type="ECO:0000259" key="9">
    <source>
        <dbReference type="Pfam" id="PF02737"/>
    </source>
</evidence>
<evidence type="ECO:0000256" key="7">
    <source>
        <dbReference type="ARBA" id="ARBA00049556"/>
    </source>
</evidence>
<comment type="pathway">
    <text evidence="1">Lipid metabolism; fatty acid beta-oxidation.</text>
</comment>
<keyword evidence="6" id="KW-0443">Lipid metabolism</keyword>
<sequence>MAEATDSPVKEAAVLGAGVMGAAIAAHLANAGVTVHLLDIVPEGAKDRDTVAKTAIQKLLKQDPAPFTHKRNAKRVQPGNIEDHLDRLASCDWIVEAVIERLDIKQALYRRLDEKRKPGSVVSSNTSTIPLAALTDGMPDTFRRDFLITHFFNPPRYMRLLELVAGPDTRPDAVAAIEAFGDRGLGKSVVHCNDTPGFIANRIGIYWLTASIVHAQEMGVGIEEADAVIGRPFGIPKTGVFGLMDLVGLDLMPHVMGSMREALPKHDPFHAIDRELPVVRQMIEAGYTGRKGKGGFYRINREGGGKAKEVVSLDDFTYSPVTRPKPDCLEAARHGGVAALLQSPDKVAAYARKVMGATLAYAAYLVPEVHDDPAAIDEAIRLGYNWKQGPFELIDAIGAANLAQALKAEEQPVPAFLQQIGDGSFYRTVDGELQVFRADGQYHTVRRADGVLRLADVKRRGKPVVKNGSASLWDLGDGIACLEFHTKMNAIDNKIMEMIHTAIATVPKSFKALVIHNEGSNFSAGANLGLAMFAANIAAWDQIEQMVEGGQTAYRALKYAPFPVIGAPSGMALGGGCEVLLHCDAVQAHMETYMGLVEPGVGVVPAWGGCTEMLARYAANPKLPKGPMPPTGKAFETISVATVAKSAEEAKQHGFLRESDRITMNRDRVLADAKALALELAEGYQPPEKPEYVLPGPSGKVALDLAVDSFRQQGKTTLHDLTVADKLGEVLSGGDADMTEPKGEDFLLALERKAFMELVKTEPTLQRIEHMLETGKPLRN</sequence>
<dbReference type="EMBL" id="QPMH01000001">
    <property type="protein sequence ID" value="RDD63807.1"/>
    <property type="molecule type" value="Genomic_DNA"/>
</dbReference>